<dbReference type="Proteomes" id="UP001201217">
    <property type="component" value="Unassembled WGS sequence"/>
</dbReference>
<dbReference type="RefSeq" id="WP_236113756.1">
    <property type="nucleotide sequence ID" value="NZ_JAKGTI010000001.1"/>
</dbReference>
<accession>A0ABS9E5S7</accession>
<protein>
    <recommendedName>
        <fullName evidence="1">Glyoxalase-related protein domain-containing protein</fullName>
    </recommendedName>
</protein>
<dbReference type="Gene3D" id="2.60.120.260">
    <property type="entry name" value="Galactose-binding domain-like"/>
    <property type="match status" value="1"/>
</dbReference>
<comment type="caution">
    <text evidence="2">The sequence shown here is derived from an EMBL/GenBank/DDBJ whole genome shotgun (WGS) entry which is preliminary data.</text>
</comment>
<name>A0ABS9E5S7_9HYPH</name>
<keyword evidence="3" id="KW-1185">Reference proteome</keyword>
<evidence type="ECO:0000313" key="2">
    <source>
        <dbReference type="EMBL" id="MCF4098224.1"/>
    </source>
</evidence>
<organism evidence="2 3">
    <name type="scientific">Maritalea mediterranea</name>
    <dbReference type="NCBI Taxonomy" id="2909667"/>
    <lineage>
        <taxon>Bacteria</taxon>
        <taxon>Pseudomonadati</taxon>
        <taxon>Pseudomonadota</taxon>
        <taxon>Alphaproteobacteria</taxon>
        <taxon>Hyphomicrobiales</taxon>
        <taxon>Devosiaceae</taxon>
        <taxon>Maritalea</taxon>
    </lineage>
</organism>
<evidence type="ECO:0000259" key="1">
    <source>
        <dbReference type="Pfam" id="PF20066"/>
    </source>
</evidence>
<reference evidence="2 3" key="1">
    <citation type="submission" date="2022-01" db="EMBL/GenBank/DDBJ databases">
        <title>Maritalea mediterranea sp. nov., isolated from marine plastic residues from the Malva-rosa beach (Valencia, Spain).</title>
        <authorList>
            <person name="Vidal-Verdu A."/>
            <person name="Molina-Menor E."/>
            <person name="Pascual J."/>
            <person name="Pereto J."/>
            <person name="Porcar M."/>
        </authorList>
    </citation>
    <scope>NUCLEOTIDE SEQUENCE [LARGE SCALE GENOMIC DNA]</scope>
    <source>
        <strain evidence="2 3">P4.10X</strain>
    </source>
</reference>
<dbReference type="InterPro" id="IPR045517">
    <property type="entry name" value="Glyoxalase_8"/>
</dbReference>
<dbReference type="EMBL" id="JAKGTI010000001">
    <property type="protein sequence ID" value="MCF4098224.1"/>
    <property type="molecule type" value="Genomic_DNA"/>
</dbReference>
<proteinExistence type="predicted"/>
<feature type="domain" description="Glyoxalase-related protein" evidence="1">
    <location>
        <begin position="6"/>
        <end position="75"/>
    </location>
</feature>
<evidence type="ECO:0000313" key="3">
    <source>
        <dbReference type="Proteomes" id="UP001201217"/>
    </source>
</evidence>
<gene>
    <name evidence="2" type="ORF">L1I42_06930</name>
</gene>
<dbReference type="Pfam" id="PF20066">
    <property type="entry name" value="Glyoxalase_8"/>
    <property type="match status" value="1"/>
</dbReference>
<sequence length="229" mass="26386">MTYYSDHAKALAKRLRQFLKQRDIDLSHSQCLEIFSELTGEISWNHLNAKLNTNQDRDRLPYGWFAHGEYLSSSYQFAFEKAARTISIACEKQRPRTYATLMQFFAADRFKDTTLMFSWQIKTEDADSASLWMRADGAERERLAFDNMQTPEPDRSIKGTTGWQDVAIELFIPRETEKIFFGVLLSGKGKASFRNLQMIAQNGEALPLNYDDTDSLYPVNLGMFASQTK</sequence>